<protein>
    <submittedName>
        <fullName evidence="2">Cobalt-precorrin 5A hydrolase</fullName>
    </submittedName>
</protein>
<dbReference type="InterPro" id="IPR002750">
    <property type="entry name" value="CobE/GbiG_C"/>
</dbReference>
<evidence type="ECO:0000313" key="3">
    <source>
        <dbReference type="Proteomes" id="UP000183263"/>
    </source>
</evidence>
<dbReference type="PANTHER" id="PTHR37477:SF1">
    <property type="entry name" value="COBALT-PRECORRIN-5A HYDROLASE"/>
    <property type="match status" value="1"/>
</dbReference>
<evidence type="ECO:0000313" key="2">
    <source>
        <dbReference type="EMBL" id="SDJ00287.1"/>
    </source>
</evidence>
<evidence type="ECO:0000259" key="1">
    <source>
        <dbReference type="Pfam" id="PF01890"/>
    </source>
</evidence>
<keyword evidence="3" id="KW-1185">Reference proteome</keyword>
<dbReference type="GO" id="GO:0009236">
    <property type="term" value="P:cobalamin biosynthetic process"/>
    <property type="evidence" value="ECO:0007669"/>
    <property type="project" value="InterPro"/>
</dbReference>
<feature type="domain" description="CobE/GbiG C-terminal" evidence="1">
    <location>
        <begin position="14"/>
        <end position="126"/>
    </location>
</feature>
<dbReference type="InterPro" id="IPR036518">
    <property type="entry name" value="CobE/GbiG_C_sf"/>
</dbReference>
<dbReference type="Pfam" id="PF01890">
    <property type="entry name" value="CbiG_C"/>
    <property type="match status" value="1"/>
</dbReference>
<dbReference type="Gene3D" id="3.30.420.180">
    <property type="entry name" value="CobE/GbiG C-terminal domain"/>
    <property type="match status" value="1"/>
</dbReference>
<dbReference type="RefSeq" id="WP_246441967.1">
    <property type="nucleotide sequence ID" value="NZ_CP048813.1"/>
</dbReference>
<dbReference type="GO" id="GO:0016787">
    <property type="term" value="F:hydrolase activity"/>
    <property type="evidence" value="ECO:0007669"/>
    <property type="project" value="UniProtKB-KW"/>
</dbReference>
<name>A0A1G8Q6D2_9NOCA</name>
<dbReference type="Proteomes" id="UP000183263">
    <property type="component" value="Unassembled WGS sequence"/>
</dbReference>
<organism evidence="2 3">
    <name type="scientific">Rhodococcus triatomae</name>
    <dbReference type="NCBI Taxonomy" id="300028"/>
    <lineage>
        <taxon>Bacteria</taxon>
        <taxon>Bacillati</taxon>
        <taxon>Actinomycetota</taxon>
        <taxon>Actinomycetes</taxon>
        <taxon>Mycobacteriales</taxon>
        <taxon>Nocardiaceae</taxon>
        <taxon>Rhodococcus</taxon>
    </lineage>
</organism>
<dbReference type="AlphaFoldDB" id="A0A1G8Q6D2"/>
<dbReference type="PANTHER" id="PTHR37477">
    <property type="entry name" value="COBALT-PRECORRIN-5A HYDROLASE"/>
    <property type="match status" value="1"/>
</dbReference>
<dbReference type="InterPro" id="IPR052553">
    <property type="entry name" value="CbiG_hydrolase"/>
</dbReference>
<gene>
    <name evidence="2" type="ORF">SAMN05444695_11485</name>
</gene>
<reference evidence="2 3" key="1">
    <citation type="submission" date="2016-10" db="EMBL/GenBank/DDBJ databases">
        <authorList>
            <person name="de Groot N.N."/>
        </authorList>
    </citation>
    <scope>NUCLEOTIDE SEQUENCE [LARGE SCALE GENOMIC DNA]</scope>
    <source>
        <strain evidence="2 3">DSM 44892</strain>
    </source>
</reference>
<sequence>MRKAPGVGKVPEGIWVGVGIRPEASADEIEAALGILDGTDEVLGIATLDRRVDHPALVEVARRRSVPIRGFAATDLAAVAVPTPSERVRDAVGSPAVAEAAAILAAGGGPLVVPKRSYRSVTVAAARKVS</sequence>
<dbReference type="SUPFAM" id="SSF159664">
    <property type="entry name" value="CobE/GbiG C-terminal domain-like"/>
    <property type="match status" value="1"/>
</dbReference>
<keyword evidence="2" id="KW-0378">Hydrolase</keyword>
<proteinExistence type="predicted"/>
<accession>A0A1G8Q6D2</accession>
<dbReference type="EMBL" id="FNDN01000014">
    <property type="protein sequence ID" value="SDJ00287.1"/>
    <property type="molecule type" value="Genomic_DNA"/>
</dbReference>